<feature type="compositionally biased region" description="Basic and acidic residues" evidence="1">
    <location>
        <begin position="1069"/>
        <end position="1081"/>
    </location>
</feature>
<proteinExistence type="predicted"/>
<dbReference type="EMBL" id="JATAAI010000007">
    <property type="protein sequence ID" value="KAK1744311.1"/>
    <property type="molecule type" value="Genomic_DNA"/>
</dbReference>
<feature type="compositionally biased region" description="Low complexity" evidence="1">
    <location>
        <begin position="838"/>
        <end position="853"/>
    </location>
</feature>
<feature type="region of interest" description="Disordered" evidence="1">
    <location>
        <begin position="47"/>
        <end position="75"/>
    </location>
</feature>
<feature type="region of interest" description="Disordered" evidence="1">
    <location>
        <begin position="491"/>
        <end position="541"/>
    </location>
</feature>
<feature type="compositionally biased region" description="Polar residues" evidence="1">
    <location>
        <begin position="62"/>
        <end position="75"/>
    </location>
</feature>
<feature type="compositionally biased region" description="Low complexity" evidence="1">
    <location>
        <begin position="765"/>
        <end position="786"/>
    </location>
</feature>
<feature type="compositionally biased region" description="Basic and acidic residues" evidence="1">
    <location>
        <begin position="632"/>
        <end position="657"/>
    </location>
</feature>
<dbReference type="Proteomes" id="UP001224775">
    <property type="component" value="Unassembled WGS sequence"/>
</dbReference>
<comment type="caution">
    <text evidence="2">The sequence shown here is derived from an EMBL/GenBank/DDBJ whole genome shotgun (WGS) entry which is preliminary data.</text>
</comment>
<feature type="region of interest" description="Disordered" evidence="1">
    <location>
        <begin position="632"/>
        <end position="687"/>
    </location>
</feature>
<evidence type="ECO:0000313" key="3">
    <source>
        <dbReference type="Proteomes" id="UP001224775"/>
    </source>
</evidence>
<evidence type="ECO:0000256" key="1">
    <source>
        <dbReference type="SAM" id="MobiDB-lite"/>
    </source>
</evidence>
<feature type="compositionally biased region" description="Polar residues" evidence="1">
    <location>
        <begin position="824"/>
        <end position="834"/>
    </location>
</feature>
<feature type="compositionally biased region" description="Basic and acidic residues" evidence="1">
    <location>
        <begin position="706"/>
        <end position="715"/>
    </location>
</feature>
<feature type="compositionally biased region" description="Low complexity" evidence="1">
    <location>
        <begin position="94"/>
        <end position="120"/>
    </location>
</feature>
<feature type="region of interest" description="Disordered" evidence="1">
    <location>
        <begin position="88"/>
        <end position="174"/>
    </location>
</feature>
<accession>A0AAD9DE53</accession>
<name>A0AAD9DE53_9STRA</name>
<feature type="compositionally biased region" description="Polar residues" evidence="1">
    <location>
        <begin position="516"/>
        <end position="532"/>
    </location>
</feature>
<protein>
    <submittedName>
        <fullName evidence="2">Uncharacterized protein</fullName>
    </submittedName>
</protein>
<feature type="compositionally biased region" description="Low complexity" evidence="1">
    <location>
        <begin position="251"/>
        <end position="264"/>
    </location>
</feature>
<feature type="compositionally biased region" description="Polar residues" evidence="1">
    <location>
        <begin position="807"/>
        <end position="817"/>
    </location>
</feature>
<feature type="compositionally biased region" description="Basic and acidic residues" evidence="1">
    <location>
        <begin position="350"/>
        <end position="365"/>
    </location>
</feature>
<feature type="region of interest" description="Disordered" evidence="1">
    <location>
        <begin position="1023"/>
        <end position="1081"/>
    </location>
</feature>
<feature type="region of interest" description="Disordered" evidence="1">
    <location>
        <begin position="889"/>
        <end position="928"/>
    </location>
</feature>
<feature type="compositionally biased region" description="Acidic residues" evidence="1">
    <location>
        <begin position="1042"/>
        <end position="1052"/>
    </location>
</feature>
<gene>
    <name evidence="2" type="ORF">QTG54_004844</name>
</gene>
<feature type="compositionally biased region" description="Polar residues" evidence="1">
    <location>
        <begin position="148"/>
        <end position="165"/>
    </location>
</feature>
<reference evidence="2" key="1">
    <citation type="submission" date="2023-06" db="EMBL/GenBank/DDBJ databases">
        <title>Survivors Of The Sea: Transcriptome response of Skeletonema marinoi to long-term dormancy.</title>
        <authorList>
            <person name="Pinder M.I.M."/>
            <person name="Kourtchenko O."/>
            <person name="Robertson E.K."/>
            <person name="Larsson T."/>
            <person name="Maumus F."/>
            <person name="Osuna-Cruz C.M."/>
            <person name="Vancaester E."/>
            <person name="Stenow R."/>
            <person name="Vandepoele K."/>
            <person name="Ploug H."/>
            <person name="Bruchert V."/>
            <person name="Godhe A."/>
            <person name="Topel M."/>
        </authorList>
    </citation>
    <scope>NUCLEOTIDE SEQUENCE</scope>
    <source>
        <strain evidence="2">R05AC</strain>
    </source>
</reference>
<sequence>MVSSYEYYVSDGNDHADDNYAIFDENGRSHPQHVATPHGAMTEILAATGTTSPPSPRHIKHQQASTIQNRPSSNPETVAKKALRLKAAKHFHRGGSSSSSSSAAVGVDGNSSGNNNNSSSTTQSKDIKSPSGVAANRSSNKYYYPEECSSSVPAGNGQELNTVDGNPSPNMISPSPNNISGANYNHQLDKIVEGDPAIEIYEEESASEIGSGYNSGSDLENAARKILRRRGVGSLTSLSYKPNYDSDDNASDTGSAVSSSASSSFRKLPDGWKERIKRKAGMPKLPPTMEKKEKQPKLPPVMDKKEKQPKLPPTMDKKEKKPLSIGNVAQQPRQEPQQQHQQQQEVPPIEETKEDNGENHQDSSGEKQYYNHFSAIASACEDSDDDEYYQDHFNGNANGAFPSFSNHNNYQVDNGGPLGDNVSSILNHPPIYEEHVFGPIQPTTIYESNDEYEQDENDDSLFNSEWNPDDLTTLKDDDVRVNVDRNIKIPKVDESGFPSPSRKSKAHEKVDESGFPSPSYTNEAEKGQQQTAVDGRSIDSVQNEFNKDDYFHQFNQDWEHNFSPPPGVKWKTSTKRGTVAPPPPVTDDDILATFANDEDTAVPTFAWNDSSFRDNVGASASPERSELIDEIKEGNETEHQLTTKLPLRQEEQAKEKVSPAMQPFSDGDLDLSDPSNGISDAEAAVGTTTQLKRGLNFFKRRGRRGYHSEGERSDSEWDTDTIKNSPRLKALSPLRRKNKLKKQNPKTNETRRKLFGSSPKKIEKASPAPAKKAVSAASPAPTLSPSHLHRTVTPIVSNMMESPDSKPFSSVTVNENGATDDKTVSTLGSLITKETSSKARVASSNASANTAMSEIERLRKENDKLRQELERQAARRENERLRLELEKRAAKKEATSPQQPRHTNGASEYGDESSRVKKNPRNGMHKSTLTSLLESDMKANQRSRRHHVTKNHLMNQADFDDESITTYSPTRPNRHFDYMSETTGPELFSKVAGATGWVAAQVKNAAQGQGHRPLDCFTACSRSDRGQRRRRRHGAKGAYDDNGSDTDSLEDDSLFRTGGRPRPPIARRKRDDANLTREQFL</sequence>
<organism evidence="2 3">
    <name type="scientific">Skeletonema marinoi</name>
    <dbReference type="NCBI Taxonomy" id="267567"/>
    <lineage>
        <taxon>Eukaryota</taxon>
        <taxon>Sar</taxon>
        <taxon>Stramenopiles</taxon>
        <taxon>Ochrophyta</taxon>
        <taxon>Bacillariophyta</taxon>
        <taxon>Coscinodiscophyceae</taxon>
        <taxon>Thalassiosirophycidae</taxon>
        <taxon>Thalassiosirales</taxon>
        <taxon>Skeletonemataceae</taxon>
        <taxon>Skeletonema</taxon>
        <taxon>Skeletonema marinoi-dohrnii complex</taxon>
    </lineage>
</organism>
<feature type="compositionally biased region" description="Polar residues" evidence="1">
    <location>
        <begin position="895"/>
        <end position="906"/>
    </location>
</feature>
<evidence type="ECO:0000313" key="2">
    <source>
        <dbReference type="EMBL" id="KAK1744311.1"/>
    </source>
</evidence>
<feature type="region of interest" description="Disordered" evidence="1">
    <location>
        <begin position="704"/>
        <end position="859"/>
    </location>
</feature>
<feature type="region of interest" description="Disordered" evidence="1">
    <location>
        <begin position="556"/>
        <end position="588"/>
    </location>
</feature>
<feature type="region of interest" description="Disordered" evidence="1">
    <location>
        <begin position="236"/>
        <end position="370"/>
    </location>
</feature>
<feature type="compositionally biased region" description="Basic residues" evidence="1">
    <location>
        <begin position="734"/>
        <end position="744"/>
    </location>
</feature>
<dbReference type="AlphaFoldDB" id="A0AAD9DE53"/>
<keyword evidence="3" id="KW-1185">Reference proteome</keyword>
<feature type="region of interest" description="Disordered" evidence="1">
    <location>
        <begin position="451"/>
        <end position="473"/>
    </location>
</feature>
<feature type="compositionally biased region" description="Basic and acidic residues" evidence="1">
    <location>
        <begin position="289"/>
        <end position="322"/>
    </location>
</feature>
<feature type="compositionally biased region" description="Low complexity" evidence="1">
    <location>
        <begin position="330"/>
        <end position="349"/>
    </location>
</feature>